<evidence type="ECO:0000256" key="1">
    <source>
        <dbReference type="ARBA" id="ARBA00022428"/>
    </source>
</evidence>
<dbReference type="InParanoid" id="A0A1B4XJJ0"/>
<dbReference type="PANTHER" id="PTHR43591:SF24">
    <property type="entry name" value="2-METHOXY-6-POLYPRENYL-1,4-BENZOQUINOL METHYLASE, MITOCHONDRIAL"/>
    <property type="match status" value="1"/>
</dbReference>
<protein>
    <submittedName>
        <fullName evidence="5">Ubiquinone/menaquinone biosynthesis methyltransferase</fullName>
    </submittedName>
</protein>
<dbReference type="GO" id="GO:0008168">
    <property type="term" value="F:methyltransferase activity"/>
    <property type="evidence" value="ECO:0007669"/>
    <property type="project" value="UniProtKB-KW"/>
</dbReference>
<keyword evidence="5" id="KW-0830">Ubiquinone</keyword>
<dbReference type="Pfam" id="PF01209">
    <property type="entry name" value="Ubie_methyltran"/>
    <property type="match status" value="1"/>
</dbReference>
<dbReference type="GO" id="GO:0009234">
    <property type="term" value="P:menaquinone biosynthetic process"/>
    <property type="evidence" value="ECO:0007669"/>
    <property type="project" value="UniProtKB-KW"/>
</dbReference>
<reference evidence="5" key="1">
    <citation type="submission" date="2015-05" db="EMBL/GenBank/DDBJ databases">
        <title>Complete genome sequence of a sulfur-oxidizing gammaproteobacterium strain HA5.</title>
        <authorList>
            <person name="Miura A."/>
            <person name="Kojima H."/>
            <person name="Fukui M."/>
        </authorList>
    </citation>
    <scope>NUCLEOTIDE SEQUENCE [LARGE SCALE GENOMIC DNA]</scope>
    <source>
        <strain evidence="5">HA5</strain>
    </source>
</reference>
<dbReference type="EMBL" id="AP014879">
    <property type="protein sequence ID" value="BAV34970.1"/>
    <property type="molecule type" value="Genomic_DNA"/>
</dbReference>
<keyword evidence="1" id="KW-0474">Menaquinone biosynthesis</keyword>
<keyword evidence="2 5" id="KW-0489">Methyltransferase</keyword>
<dbReference type="CDD" id="cd02440">
    <property type="entry name" value="AdoMet_MTases"/>
    <property type="match status" value="1"/>
</dbReference>
<keyword evidence="4" id="KW-0949">S-adenosyl-L-methionine</keyword>
<organism evidence="5 6">
    <name type="scientific">Sulfuricaulis limicola</name>
    <dbReference type="NCBI Taxonomy" id="1620215"/>
    <lineage>
        <taxon>Bacteria</taxon>
        <taxon>Pseudomonadati</taxon>
        <taxon>Pseudomonadota</taxon>
        <taxon>Gammaproteobacteria</taxon>
        <taxon>Acidiferrobacterales</taxon>
        <taxon>Acidiferrobacteraceae</taxon>
        <taxon>Sulfuricaulis</taxon>
    </lineage>
</organism>
<dbReference type="KEGG" id="slim:SCL_2693"/>
<keyword evidence="3 5" id="KW-0808">Transferase</keyword>
<sequence>MNYCYASKEIDREKAFQPIWSNELNEVFSDVAQYYDRANIFATLGLLNRLRDRFISTIDIQPNHKVLDVCAGTNVIGISLLKKQPELDVYAVDRSVAMQEVGRDRAQRHGFRIKAFICDVHHLPFPDNYFDVVTLQWATRHLRVIDVFSEINRVLKPGGHFHHCDMLRPANKLVEEFYYLYLKAIMGIIPRVFRSGPASLKCRNYFIDAIRMFYSTEELSALLSELGFSQISGHSVLGGTVGIHKARKPQLAAG</sequence>
<evidence type="ECO:0000313" key="5">
    <source>
        <dbReference type="EMBL" id="BAV34970.1"/>
    </source>
</evidence>
<proteinExistence type="predicted"/>
<dbReference type="InterPro" id="IPR004033">
    <property type="entry name" value="UbiE/COQ5_MeTrFase"/>
</dbReference>
<dbReference type="GO" id="GO:0032259">
    <property type="term" value="P:methylation"/>
    <property type="evidence" value="ECO:0007669"/>
    <property type="project" value="UniProtKB-KW"/>
</dbReference>
<accession>A0A1B4XJJ0</accession>
<dbReference type="PROSITE" id="PS51608">
    <property type="entry name" value="SAM_MT_UBIE"/>
    <property type="match status" value="1"/>
</dbReference>
<dbReference type="PANTHER" id="PTHR43591">
    <property type="entry name" value="METHYLTRANSFERASE"/>
    <property type="match status" value="1"/>
</dbReference>
<keyword evidence="6" id="KW-1185">Reference proteome</keyword>
<evidence type="ECO:0000256" key="2">
    <source>
        <dbReference type="ARBA" id="ARBA00022603"/>
    </source>
</evidence>
<dbReference type="Gene3D" id="3.40.50.150">
    <property type="entry name" value="Vaccinia Virus protein VP39"/>
    <property type="match status" value="1"/>
</dbReference>
<dbReference type="RefSeq" id="WP_172426056.1">
    <property type="nucleotide sequence ID" value="NZ_AP014879.1"/>
</dbReference>
<name>A0A1B4XJJ0_9GAMM</name>
<evidence type="ECO:0000256" key="3">
    <source>
        <dbReference type="ARBA" id="ARBA00022679"/>
    </source>
</evidence>
<dbReference type="Proteomes" id="UP000243180">
    <property type="component" value="Chromosome"/>
</dbReference>
<evidence type="ECO:0000313" key="6">
    <source>
        <dbReference type="Proteomes" id="UP000243180"/>
    </source>
</evidence>
<dbReference type="InterPro" id="IPR029063">
    <property type="entry name" value="SAM-dependent_MTases_sf"/>
</dbReference>
<dbReference type="AlphaFoldDB" id="A0A1B4XJJ0"/>
<gene>
    <name evidence="5" type="ORF">SCL_2693</name>
</gene>
<dbReference type="SUPFAM" id="SSF53335">
    <property type="entry name" value="S-adenosyl-L-methionine-dependent methyltransferases"/>
    <property type="match status" value="1"/>
</dbReference>
<evidence type="ECO:0000256" key="4">
    <source>
        <dbReference type="ARBA" id="ARBA00022691"/>
    </source>
</evidence>